<gene>
    <name evidence="3" type="ORF">P154DRAFT_516837</name>
</gene>
<dbReference type="Proteomes" id="UP000799779">
    <property type="component" value="Unassembled WGS sequence"/>
</dbReference>
<sequence length="323" mass="35052">MADDHNPVMSATMGSQLSPTTPRTASTMVSSTGFSHRSESQGPPPLQPLPKEHYAEYGGNTMSTYPELAPKPESHAYIYPVPEVAPLYKVDTNPPIPYVAKKQRRWNWWPYLIIYGLLVAVVAALIGGFVGKTLEHNDSKKEITRLNNSLNSLNDASCSTNTSPPSRTTSPTSSPSSTSSSSASATPTPTTANIPRPTTGCNPVDKQASFRSLSTSLDLPFDTLCWTGWTQDDLYPLYTITPSDCFESCAAYNSFKGEDDRSCVGGGFIPDWVNKTVAMAEIGMPFNCFLKSNTTALARNDRENTEVVSLCMPGMCKDAFTTT</sequence>
<evidence type="ECO:0000256" key="2">
    <source>
        <dbReference type="SAM" id="Phobius"/>
    </source>
</evidence>
<keyword evidence="2" id="KW-1133">Transmembrane helix</keyword>
<accession>A0A6A5X5A7</accession>
<dbReference type="AlphaFoldDB" id="A0A6A5X5A7"/>
<organism evidence="3 4">
    <name type="scientific">Amniculicola lignicola CBS 123094</name>
    <dbReference type="NCBI Taxonomy" id="1392246"/>
    <lineage>
        <taxon>Eukaryota</taxon>
        <taxon>Fungi</taxon>
        <taxon>Dikarya</taxon>
        <taxon>Ascomycota</taxon>
        <taxon>Pezizomycotina</taxon>
        <taxon>Dothideomycetes</taxon>
        <taxon>Pleosporomycetidae</taxon>
        <taxon>Pleosporales</taxon>
        <taxon>Amniculicolaceae</taxon>
        <taxon>Amniculicola</taxon>
    </lineage>
</organism>
<protein>
    <submittedName>
        <fullName evidence="3">Uncharacterized protein</fullName>
    </submittedName>
</protein>
<evidence type="ECO:0000256" key="1">
    <source>
        <dbReference type="SAM" id="MobiDB-lite"/>
    </source>
</evidence>
<feature type="compositionally biased region" description="Polar residues" evidence="1">
    <location>
        <begin position="12"/>
        <end position="35"/>
    </location>
</feature>
<feature type="transmembrane region" description="Helical" evidence="2">
    <location>
        <begin position="108"/>
        <end position="130"/>
    </location>
</feature>
<evidence type="ECO:0000313" key="4">
    <source>
        <dbReference type="Proteomes" id="UP000799779"/>
    </source>
</evidence>
<reference evidence="3" key="1">
    <citation type="journal article" date="2020" name="Stud. Mycol.">
        <title>101 Dothideomycetes genomes: a test case for predicting lifestyles and emergence of pathogens.</title>
        <authorList>
            <person name="Haridas S."/>
            <person name="Albert R."/>
            <person name="Binder M."/>
            <person name="Bloem J."/>
            <person name="Labutti K."/>
            <person name="Salamov A."/>
            <person name="Andreopoulos B."/>
            <person name="Baker S."/>
            <person name="Barry K."/>
            <person name="Bills G."/>
            <person name="Bluhm B."/>
            <person name="Cannon C."/>
            <person name="Castanera R."/>
            <person name="Culley D."/>
            <person name="Daum C."/>
            <person name="Ezra D."/>
            <person name="Gonzalez J."/>
            <person name="Henrissat B."/>
            <person name="Kuo A."/>
            <person name="Liang C."/>
            <person name="Lipzen A."/>
            <person name="Lutzoni F."/>
            <person name="Magnuson J."/>
            <person name="Mondo S."/>
            <person name="Nolan M."/>
            <person name="Ohm R."/>
            <person name="Pangilinan J."/>
            <person name="Park H.-J."/>
            <person name="Ramirez L."/>
            <person name="Alfaro M."/>
            <person name="Sun H."/>
            <person name="Tritt A."/>
            <person name="Yoshinaga Y."/>
            <person name="Zwiers L.-H."/>
            <person name="Turgeon B."/>
            <person name="Goodwin S."/>
            <person name="Spatafora J."/>
            <person name="Crous P."/>
            <person name="Grigoriev I."/>
        </authorList>
    </citation>
    <scope>NUCLEOTIDE SEQUENCE</scope>
    <source>
        <strain evidence="3">CBS 123094</strain>
    </source>
</reference>
<dbReference type="OrthoDB" id="5358884at2759"/>
<keyword evidence="2" id="KW-0812">Transmembrane</keyword>
<proteinExistence type="predicted"/>
<feature type="region of interest" description="Disordered" evidence="1">
    <location>
        <begin position="1"/>
        <end position="57"/>
    </location>
</feature>
<dbReference type="EMBL" id="ML977556">
    <property type="protein sequence ID" value="KAF2008100.1"/>
    <property type="molecule type" value="Genomic_DNA"/>
</dbReference>
<evidence type="ECO:0000313" key="3">
    <source>
        <dbReference type="EMBL" id="KAF2008100.1"/>
    </source>
</evidence>
<feature type="compositionally biased region" description="Low complexity" evidence="1">
    <location>
        <begin position="154"/>
        <end position="199"/>
    </location>
</feature>
<keyword evidence="4" id="KW-1185">Reference proteome</keyword>
<feature type="region of interest" description="Disordered" evidence="1">
    <location>
        <begin position="154"/>
        <end position="201"/>
    </location>
</feature>
<name>A0A6A5X5A7_9PLEO</name>
<keyword evidence="2" id="KW-0472">Membrane</keyword>